<proteinExistence type="predicted"/>
<feature type="domain" description="Ancillary SecYEG translocon subunit/Cell division coordinator CpoB TPR" evidence="3">
    <location>
        <begin position="106"/>
        <end position="193"/>
    </location>
</feature>
<dbReference type="InterPro" id="IPR018704">
    <property type="entry name" value="SecYEG/CpoB_TPR"/>
</dbReference>
<dbReference type="SMART" id="SM00028">
    <property type="entry name" value="TPR"/>
    <property type="match status" value="2"/>
</dbReference>
<dbReference type="InterPro" id="IPR011990">
    <property type="entry name" value="TPR-like_helical_dom_sf"/>
</dbReference>
<organism evidence="4 5">
    <name type="scientific">Sphingobacterium spiritivorum</name>
    <name type="common">Flavobacterium spiritivorum</name>
    <dbReference type="NCBI Taxonomy" id="258"/>
    <lineage>
        <taxon>Bacteria</taxon>
        <taxon>Pseudomonadati</taxon>
        <taxon>Bacteroidota</taxon>
        <taxon>Sphingobacteriia</taxon>
        <taxon>Sphingobacteriales</taxon>
        <taxon>Sphingobacteriaceae</taxon>
        <taxon>Sphingobacterium</taxon>
    </lineage>
</organism>
<dbReference type="Pfam" id="PF09976">
    <property type="entry name" value="TPR_21"/>
    <property type="match status" value="1"/>
</dbReference>
<evidence type="ECO:0000313" key="4">
    <source>
        <dbReference type="EMBL" id="SUJ10930.1"/>
    </source>
</evidence>
<dbReference type="Proteomes" id="UP000254893">
    <property type="component" value="Unassembled WGS sequence"/>
</dbReference>
<accession>A0A380C0Z2</accession>
<protein>
    <submittedName>
        <fullName evidence="4">Tol-pal system protein YbgF</fullName>
    </submittedName>
</protein>
<feature type="repeat" description="TPR" evidence="1">
    <location>
        <begin position="157"/>
        <end position="190"/>
    </location>
</feature>
<feature type="transmembrane region" description="Helical" evidence="2">
    <location>
        <begin position="45"/>
        <end position="63"/>
    </location>
</feature>
<dbReference type="AlphaFoldDB" id="A0A380C0Z2"/>
<dbReference type="Pfam" id="PF13174">
    <property type="entry name" value="TPR_6"/>
    <property type="match status" value="1"/>
</dbReference>
<dbReference type="Gene3D" id="1.25.40.10">
    <property type="entry name" value="Tetratricopeptide repeat domain"/>
    <property type="match status" value="1"/>
</dbReference>
<evidence type="ECO:0000313" key="5">
    <source>
        <dbReference type="Proteomes" id="UP000254893"/>
    </source>
</evidence>
<keyword evidence="1" id="KW-0802">TPR repeat</keyword>
<dbReference type="SUPFAM" id="SSF48452">
    <property type="entry name" value="TPR-like"/>
    <property type="match status" value="1"/>
</dbReference>
<evidence type="ECO:0000256" key="2">
    <source>
        <dbReference type="SAM" id="Phobius"/>
    </source>
</evidence>
<keyword evidence="2" id="KW-0812">Transmembrane</keyword>
<dbReference type="InterPro" id="IPR019734">
    <property type="entry name" value="TPR_rpt"/>
</dbReference>
<sequence length="244" mass="27267">MQIIFKSVILRSEFYFLKMSNNQTRAAESAYKPQKGSFFVENQKSLTFIIGGILVLVVLYFGYQKLYLAPRAEKAANQIFKAEEYAASTDDSLQKRAISGDGAYPGFKEIAEEYSNTKSANIANAYLGGLYLREGKFAEAIEALEKYSDTGSEILDPLVVGMLGDAYSEQKDYNKAATFYKKAADKADNSYTAPLFLKKLGLVYEQLKENKKAEEAYTKIKNSYPESQEAAMIEGLIARVKAEQ</sequence>
<dbReference type="PROSITE" id="PS50005">
    <property type="entry name" value="TPR"/>
    <property type="match status" value="1"/>
</dbReference>
<gene>
    <name evidence="4" type="ORF">NCTC11388_02095</name>
</gene>
<keyword evidence="2" id="KW-0472">Membrane</keyword>
<reference evidence="4 5" key="1">
    <citation type="submission" date="2018-06" db="EMBL/GenBank/DDBJ databases">
        <authorList>
            <consortium name="Pathogen Informatics"/>
            <person name="Doyle S."/>
        </authorList>
    </citation>
    <scope>NUCLEOTIDE SEQUENCE [LARGE SCALE GENOMIC DNA]</scope>
    <source>
        <strain evidence="4 5">NCTC11388</strain>
    </source>
</reference>
<keyword evidence="2" id="KW-1133">Transmembrane helix</keyword>
<evidence type="ECO:0000259" key="3">
    <source>
        <dbReference type="Pfam" id="PF09976"/>
    </source>
</evidence>
<name>A0A380C0Z2_SPHSI</name>
<dbReference type="EMBL" id="UGYW01000002">
    <property type="protein sequence ID" value="SUJ10930.1"/>
    <property type="molecule type" value="Genomic_DNA"/>
</dbReference>
<evidence type="ECO:0000256" key="1">
    <source>
        <dbReference type="PROSITE-ProRule" id="PRU00339"/>
    </source>
</evidence>